<keyword evidence="3" id="KW-0812">Transmembrane</keyword>
<dbReference type="Pfam" id="PF13460">
    <property type="entry name" value="NAD_binding_10"/>
    <property type="match status" value="1"/>
</dbReference>
<evidence type="ECO:0000313" key="6">
    <source>
        <dbReference type="EMBL" id="QDP20443.1"/>
    </source>
</evidence>
<dbReference type="PANTHER" id="PTHR30576">
    <property type="entry name" value="COLANIC BIOSYNTHESIS UDP-GLUCOSE LIPID CARRIER TRANSFERASE"/>
    <property type="match status" value="1"/>
</dbReference>
<reference evidence="6 7" key="1">
    <citation type="submission" date="2019-07" db="EMBL/GenBank/DDBJ databases">
        <title>Sphingomonas AE3 Genome sequencing and assembly.</title>
        <authorList>
            <person name="Kim H."/>
        </authorList>
    </citation>
    <scope>NUCLEOTIDE SEQUENCE [LARGE SCALE GENOMIC DNA]</scope>
    <source>
        <strain evidence="6 7">AE3</strain>
    </source>
</reference>
<proteinExistence type="inferred from homology"/>
<dbReference type="Gene3D" id="3.40.50.720">
    <property type="entry name" value="NAD(P)-binding Rossmann-like Domain"/>
    <property type="match status" value="1"/>
</dbReference>
<dbReference type="GO" id="GO:0016780">
    <property type="term" value="F:phosphotransferase activity, for other substituted phosphate groups"/>
    <property type="evidence" value="ECO:0007669"/>
    <property type="project" value="TreeGrafter"/>
</dbReference>
<feature type="transmembrane region" description="Helical" evidence="3">
    <location>
        <begin position="243"/>
        <end position="266"/>
    </location>
</feature>
<feature type="domain" description="NAD(P)-binding" evidence="5">
    <location>
        <begin position="37"/>
        <end position="215"/>
    </location>
</feature>
<dbReference type="EMBL" id="CP041659">
    <property type="protein sequence ID" value="QDP20443.1"/>
    <property type="molecule type" value="Genomic_DNA"/>
</dbReference>
<dbReference type="RefSeq" id="WP_147494891.1">
    <property type="nucleotide sequence ID" value="NZ_CP041659.1"/>
</dbReference>
<dbReference type="Proteomes" id="UP000321857">
    <property type="component" value="Chromosome"/>
</dbReference>
<dbReference type="Pfam" id="PF02397">
    <property type="entry name" value="Bac_transf"/>
    <property type="match status" value="1"/>
</dbReference>
<dbReference type="OrthoDB" id="9808602at2"/>
<dbReference type="PANTHER" id="PTHR30576:SF10">
    <property type="entry name" value="SLL5057 PROTEIN"/>
    <property type="match status" value="1"/>
</dbReference>
<evidence type="ECO:0000256" key="3">
    <source>
        <dbReference type="SAM" id="Phobius"/>
    </source>
</evidence>
<name>A0A516IU62_9SPHN</name>
<accession>A0A516IU62</accession>
<evidence type="ECO:0000313" key="7">
    <source>
        <dbReference type="Proteomes" id="UP000321857"/>
    </source>
</evidence>
<gene>
    <name evidence="6" type="ORF">FMM02_11045</name>
</gene>
<organism evidence="6 7">
    <name type="scientific">Sphingomonas xanthus</name>
    <dbReference type="NCBI Taxonomy" id="2594473"/>
    <lineage>
        <taxon>Bacteria</taxon>
        <taxon>Pseudomonadati</taxon>
        <taxon>Pseudomonadota</taxon>
        <taxon>Alphaproteobacteria</taxon>
        <taxon>Sphingomonadales</taxon>
        <taxon>Sphingomonadaceae</taxon>
        <taxon>Sphingomonas</taxon>
    </lineage>
</organism>
<dbReference type="InterPro" id="IPR003362">
    <property type="entry name" value="Bact_transf"/>
</dbReference>
<keyword evidence="2" id="KW-0270">Exopolysaccharide synthesis</keyword>
<keyword evidence="7" id="KW-1185">Reference proteome</keyword>
<evidence type="ECO:0000259" key="4">
    <source>
        <dbReference type="Pfam" id="PF02397"/>
    </source>
</evidence>
<keyword evidence="3" id="KW-1133">Transmembrane helix</keyword>
<evidence type="ECO:0000256" key="2">
    <source>
        <dbReference type="ARBA" id="ARBA00023169"/>
    </source>
</evidence>
<comment type="similarity">
    <text evidence="1">Belongs to the bacterial sugar transferase family.</text>
</comment>
<dbReference type="GO" id="GO:0000271">
    <property type="term" value="P:polysaccharide biosynthetic process"/>
    <property type="evidence" value="ECO:0007669"/>
    <property type="project" value="UniProtKB-KW"/>
</dbReference>
<keyword evidence="3" id="KW-0472">Membrane</keyword>
<evidence type="ECO:0000259" key="5">
    <source>
        <dbReference type="Pfam" id="PF13460"/>
    </source>
</evidence>
<dbReference type="SUPFAM" id="SSF51735">
    <property type="entry name" value="NAD(P)-binding Rossmann-fold domains"/>
    <property type="match status" value="1"/>
</dbReference>
<protein>
    <submittedName>
        <fullName evidence="6">NAD-dependent epimerase/dehydratase family protein</fullName>
    </submittedName>
</protein>
<evidence type="ECO:0000256" key="1">
    <source>
        <dbReference type="ARBA" id="ARBA00006464"/>
    </source>
</evidence>
<dbReference type="AlphaFoldDB" id="A0A516IU62"/>
<sequence>MKADIWPRLFRNAGNFTFCDRTPQERHFSVTTVAVTGASGRVGQAVIPELLATGIDVRLFGRSKERIQSIFPGCSVHHNSEISHQLSGCDAIIHLATINNDVDSVTEESARRVNVDWPLQLARHAREKGVPRFIFMSSTHALDPDNQSLYAQTKRELANRLAEVAGIDIVEVVAPKIYDHRQRWTSVFWKLLGGLKPTISTSAVASVIADELRRPPSGPRVKLISSSHPRPRYYDMATTGLDYVAAISILIGFGWLLLLIAIAVRLDSPGPALFRQERVGRNQAKFICWKFRTMRVGTAHRATHETCASSVTRIGAFLRRTKLDELPQVVNLLKRELSLVGPRPCLPNQRKLIQERQARGVFEMRPGITGLAQVNGIDMSDPARLAIWDERYSALRSLQFDLKILLSTFLGKGRGDKVLHGN</sequence>
<feature type="domain" description="Bacterial sugar transferase" evidence="4">
    <location>
        <begin position="241"/>
        <end position="409"/>
    </location>
</feature>
<dbReference type="KEGG" id="sxa:FMM02_11045"/>
<dbReference type="InterPro" id="IPR036291">
    <property type="entry name" value="NAD(P)-bd_dom_sf"/>
</dbReference>
<dbReference type="InterPro" id="IPR016040">
    <property type="entry name" value="NAD(P)-bd_dom"/>
</dbReference>